<comment type="caution">
    <text evidence="2">The sequence shown here is derived from an EMBL/GenBank/DDBJ whole genome shotgun (WGS) entry which is preliminary data.</text>
</comment>
<keyword evidence="1" id="KW-0472">Membrane</keyword>
<keyword evidence="1" id="KW-0812">Transmembrane</keyword>
<protein>
    <submittedName>
        <fullName evidence="2">Uncharacterized protein</fullName>
    </submittedName>
</protein>
<dbReference type="AlphaFoldDB" id="A0A9E4ZH57"/>
<evidence type="ECO:0000313" key="2">
    <source>
        <dbReference type="EMBL" id="MCM1986839.1"/>
    </source>
</evidence>
<dbReference type="EMBL" id="JAGSOI010000025">
    <property type="protein sequence ID" value="MCM1986839.1"/>
    <property type="molecule type" value="Genomic_DNA"/>
</dbReference>
<proteinExistence type="predicted"/>
<dbReference type="Proteomes" id="UP001056766">
    <property type="component" value="Unassembled WGS sequence"/>
</dbReference>
<reference evidence="2" key="1">
    <citation type="journal article" date="2021" name="mSystems">
        <title>Bacteria and Archaea Synergistically Convert Glycine Betaine to Biogenic Methane in the Formosa Cold Seep of the South China Sea.</title>
        <authorList>
            <person name="Li L."/>
            <person name="Zhang W."/>
            <person name="Zhang S."/>
            <person name="Song L."/>
            <person name="Sun Q."/>
            <person name="Zhang H."/>
            <person name="Xiang H."/>
            <person name="Dong X."/>
        </authorList>
    </citation>
    <scope>NUCLEOTIDE SEQUENCE</scope>
    <source>
        <strain evidence="2">LLY</strain>
    </source>
</reference>
<feature type="transmembrane region" description="Helical" evidence="1">
    <location>
        <begin position="55"/>
        <end position="75"/>
    </location>
</feature>
<accession>A0A9E4ZH57</accession>
<keyword evidence="3" id="KW-1185">Reference proteome</keyword>
<evidence type="ECO:0000256" key="1">
    <source>
        <dbReference type="SAM" id="Phobius"/>
    </source>
</evidence>
<feature type="transmembrane region" description="Helical" evidence="1">
    <location>
        <begin position="31"/>
        <end position="49"/>
    </location>
</feature>
<gene>
    <name evidence="2" type="ORF">KDK67_07505</name>
</gene>
<feature type="transmembrane region" description="Helical" evidence="1">
    <location>
        <begin position="6"/>
        <end position="22"/>
    </location>
</feature>
<feature type="transmembrane region" description="Helical" evidence="1">
    <location>
        <begin position="144"/>
        <end position="161"/>
    </location>
</feature>
<dbReference type="RefSeq" id="WP_250868192.1">
    <property type="nucleotide sequence ID" value="NZ_JAGSOI010000025.1"/>
</dbReference>
<organism evidence="2 3">
    <name type="scientific">Methanococcoides seepicolus</name>
    <dbReference type="NCBI Taxonomy" id="2828780"/>
    <lineage>
        <taxon>Archaea</taxon>
        <taxon>Methanobacteriati</taxon>
        <taxon>Methanobacteriota</taxon>
        <taxon>Stenosarchaea group</taxon>
        <taxon>Methanomicrobia</taxon>
        <taxon>Methanosarcinales</taxon>
        <taxon>Methanosarcinaceae</taxon>
        <taxon>Methanococcoides</taxon>
    </lineage>
</organism>
<keyword evidence="1" id="KW-1133">Transmembrane helix</keyword>
<reference evidence="2" key="2">
    <citation type="submission" date="2021-04" db="EMBL/GenBank/DDBJ databases">
        <authorList>
            <person name="Dong X."/>
        </authorList>
    </citation>
    <scope>NUCLEOTIDE SEQUENCE</scope>
    <source>
        <strain evidence="2">LLY</strain>
    </source>
</reference>
<name>A0A9E4ZH57_9EURY</name>
<feature type="transmembrane region" description="Helical" evidence="1">
    <location>
        <begin position="118"/>
        <end position="138"/>
    </location>
</feature>
<evidence type="ECO:0000313" key="3">
    <source>
        <dbReference type="Proteomes" id="UP001056766"/>
    </source>
</evidence>
<sequence>MDEAILIIGIIFFAAISLYNLVHSIRHKKSYLPSVFGILMALATALILFDRPIIGGFAFVIILLLAIFSSGKIFGIRKQSFLKAMDDVDINSTFSIRHVTNIKYWAAYALKNGPNKAAWGYSLVQFGLIALVLVILISDSSSNINFLIFGPFILVSFLMNLREYVIIFKEFYDSKL</sequence>